<sequence>MARHHSPRDRNRQPLPSTHPRGPGIRSARRSAVHVLLLGHAAVATTVATAGTLTVVHGDVIPTFHENLLAASSAPEDAALGLSGLRASVEPVAPDPEPFDPAALVKAVSFEHARAEREARAREAAAERARCQADRAGFGAVKPWVAQAGGLLRCEFDIATVGGVAQRASASDHPRGLAMDFRADRATGDALAECALDNMRALSVKYVIWRQRINYGEGWEPMEDRGSPTGNHMGHVHISFDSRPSGTGPASC</sequence>
<keyword evidence="4" id="KW-1185">Reference proteome</keyword>
<dbReference type="Proteomes" id="UP000315677">
    <property type="component" value="Unassembled WGS sequence"/>
</dbReference>
<evidence type="ECO:0000313" key="4">
    <source>
        <dbReference type="Proteomes" id="UP000315677"/>
    </source>
</evidence>
<protein>
    <recommendedName>
        <fullName evidence="2">ARB-07466-like C-terminal domain-containing protein</fullName>
    </recommendedName>
</protein>
<evidence type="ECO:0000256" key="1">
    <source>
        <dbReference type="SAM" id="MobiDB-lite"/>
    </source>
</evidence>
<evidence type="ECO:0000313" key="3">
    <source>
        <dbReference type="EMBL" id="TQM09864.1"/>
    </source>
</evidence>
<feature type="compositionally biased region" description="Polar residues" evidence="1">
    <location>
        <begin position="242"/>
        <end position="252"/>
    </location>
</feature>
<accession>A0A543DKJ7</accession>
<dbReference type="EMBL" id="VFPA01000003">
    <property type="protein sequence ID" value="TQM09864.1"/>
    <property type="molecule type" value="Genomic_DNA"/>
</dbReference>
<dbReference type="Pfam" id="PF26571">
    <property type="entry name" value="VldE"/>
    <property type="match status" value="1"/>
</dbReference>
<organism evidence="3 4">
    <name type="scientific">Pseudonocardia kunmingensis</name>
    <dbReference type="NCBI Taxonomy" id="630975"/>
    <lineage>
        <taxon>Bacteria</taxon>
        <taxon>Bacillati</taxon>
        <taxon>Actinomycetota</taxon>
        <taxon>Actinomycetes</taxon>
        <taxon>Pseudonocardiales</taxon>
        <taxon>Pseudonocardiaceae</taxon>
        <taxon>Pseudonocardia</taxon>
    </lineage>
</organism>
<dbReference type="AlphaFoldDB" id="A0A543DKJ7"/>
<name>A0A543DKJ7_9PSEU</name>
<reference evidence="3 4" key="1">
    <citation type="submission" date="2019-06" db="EMBL/GenBank/DDBJ databases">
        <title>Sequencing the genomes of 1000 actinobacteria strains.</title>
        <authorList>
            <person name="Klenk H.-P."/>
        </authorList>
    </citation>
    <scope>NUCLEOTIDE SEQUENCE [LARGE SCALE GENOMIC DNA]</scope>
    <source>
        <strain evidence="3 4">DSM 45301</strain>
    </source>
</reference>
<dbReference type="InterPro" id="IPR058593">
    <property type="entry name" value="ARB_07466-like_C"/>
</dbReference>
<comment type="caution">
    <text evidence="3">The sequence shown here is derived from an EMBL/GenBank/DDBJ whole genome shotgun (WGS) entry which is preliminary data.</text>
</comment>
<evidence type="ECO:0000259" key="2">
    <source>
        <dbReference type="Pfam" id="PF26571"/>
    </source>
</evidence>
<gene>
    <name evidence="3" type="ORF">FB558_5638</name>
</gene>
<proteinExistence type="predicted"/>
<feature type="domain" description="ARB-07466-like C-terminal" evidence="2">
    <location>
        <begin position="140"/>
        <end position="233"/>
    </location>
</feature>
<feature type="region of interest" description="Disordered" evidence="1">
    <location>
        <begin position="1"/>
        <end position="25"/>
    </location>
</feature>
<feature type="region of interest" description="Disordered" evidence="1">
    <location>
        <begin position="227"/>
        <end position="252"/>
    </location>
</feature>